<dbReference type="RefSeq" id="WP_338098245.1">
    <property type="nucleotide sequence ID" value="NZ_CP131061.1"/>
</dbReference>
<evidence type="ECO:0000256" key="2">
    <source>
        <dbReference type="ARBA" id="ARBA00011458"/>
    </source>
</evidence>
<evidence type="ECO:0000313" key="8">
    <source>
        <dbReference type="EMBL" id="WNY26725.1"/>
    </source>
</evidence>
<dbReference type="Proteomes" id="UP001304970">
    <property type="component" value="Chromosome"/>
</dbReference>
<dbReference type="NCBIfam" id="TIGR00307">
    <property type="entry name" value="eS8"/>
    <property type="match status" value="1"/>
</dbReference>
<dbReference type="InterPro" id="IPR022309">
    <property type="entry name" value="Ribosomal_Se8/biogenesis_NSA2"/>
</dbReference>
<comment type="subunit">
    <text evidence="2 6">Part of the 30S ribosomal subunit.</text>
</comment>
<accession>A0AA96V6G9</accession>
<dbReference type="CDD" id="cd11382">
    <property type="entry name" value="Ribosomal_S8e"/>
    <property type="match status" value="1"/>
</dbReference>
<protein>
    <recommendedName>
        <fullName evidence="5 6">Small ribosomal subunit protein eS8</fullName>
    </recommendedName>
</protein>
<dbReference type="Pfam" id="PF01201">
    <property type="entry name" value="Ribosomal_S8e"/>
    <property type="match status" value="1"/>
</dbReference>
<evidence type="ECO:0000256" key="6">
    <source>
        <dbReference type="HAMAP-Rule" id="MF_00029"/>
    </source>
</evidence>
<comment type="similarity">
    <text evidence="1 6">Belongs to the eukaryotic ribosomal protein eS8 family.</text>
</comment>
<dbReference type="InterPro" id="IPR020919">
    <property type="entry name" value="Ribosomal_protein_eS8_arc"/>
</dbReference>
<gene>
    <name evidence="6" type="primary">rps8e</name>
    <name evidence="8" type="ORF">MsAm2_05010</name>
</gene>
<keyword evidence="4 6" id="KW-0687">Ribonucleoprotein</keyword>
<dbReference type="InterPro" id="IPR018283">
    <property type="entry name" value="Ribosomal_eS8_CS"/>
</dbReference>
<dbReference type="InterPro" id="IPR001047">
    <property type="entry name" value="Ribosomal_eS8"/>
</dbReference>
<dbReference type="PANTHER" id="PTHR10394">
    <property type="entry name" value="40S RIBOSOMAL PROTEIN S8"/>
    <property type="match status" value="1"/>
</dbReference>
<evidence type="ECO:0000256" key="1">
    <source>
        <dbReference type="ARBA" id="ARBA00005257"/>
    </source>
</evidence>
<evidence type="ECO:0000313" key="9">
    <source>
        <dbReference type="Proteomes" id="UP001304970"/>
    </source>
</evidence>
<dbReference type="EMBL" id="CP131061">
    <property type="protein sequence ID" value="WNY26725.1"/>
    <property type="molecule type" value="Genomic_DNA"/>
</dbReference>
<dbReference type="HAMAP" id="MF_00029">
    <property type="entry name" value="Ribosomal_eS8"/>
    <property type="match status" value="1"/>
</dbReference>
<dbReference type="PROSITE" id="PS01193">
    <property type="entry name" value="RIBOSOMAL_S8E"/>
    <property type="match status" value="1"/>
</dbReference>
<dbReference type="GO" id="GO:0003735">
    <property type="term" value="F:structural constituent of ribosome"/>
    <property type="evidence" value="ECO:0007669"/>
    <property type="project" value="InterPro"/>
</dbReference>
<organism evidence="8 9">
    <name type="scientific">Methanolapillus ohkumae</name>
    <dbReference type="NCBI Taxonomy" id="3028298"/>
    <lineage>
        <taxon>Archaea</taxon>
        <taxon>Methanobacteriati</taxon>
        <taxon>Methanobacteriota</taxon>
        <taxon>Stenosarchaea group</taxon>
        <taxon>Methanomicrobia</taxon>
        <taxon>Methanosarcinales</taxon>
        <taxon>Methanosarcinaceae</taxon>
        <taxon>Methanolapillus</taxon>
    </lineage>
</organism>
<keyword evidence="3 6" id="KW-0689">Ribosomal protein</keyword>
<dbReference type="GO" id="GO:0006412">
    <property type="term" value="P:translation"/>
    <property type="evidence" value="ECO:0007669"/>
    <property type="project" value="UniProtKB-UniRule"/>
</dbReference>
<dbReference type="Gene3D" id="3.10.290.70">
    <property type="match status" value="1"/>
</dbReference>
<evidence type="ECO:0000256" key="4">
    <source>
        <dbReference type="ARBA" id="ARBA00023274"/>
    </source>
</evidence>
<name>A0AA96V6G9_9EURY</name>
<dbReference type="GeneID" id="89227909"/>
<evidence type="ECO:0000256" key="3">
    <source>
        <dbReference type="ARBA" id="ARBA00022980"/>
    </source>
</evidence>
<reference evidence="8 9" key="1">
    <citation type="submission" date="2023-07" db="EMBL/GenBank/DDBJ databases">
        <title>Closed genome sequence of Methanosarcinaceae archaeon Am2.</title>
        <authorList>
            <person name="Poehlein A."/>
            <person name="Protasov E."/>
            <person name="Platt K."/>
            <person name="Reeh H."/>
            <person name="Daniel R."/>
            <person name="Brune A."/>
        </authorList>
    </citation>
    <scope>NUCLEOTIDE SEQUENCE [LARGE SCALE GENOMIC DNA]</scope>
    <source>
        <strain evidence="8 9">Am2</strain>
    </source>
</reference>
<keyword evidence="9" id="KW-1185">Reference proteome</keyword>
<sequence>MRWQGASKRTMTGGKKIASRSKRKFEIGREPAETKIGPSKSKNVATRGGNRKVRLLSEQFINVTDKKTGKTVRATAQTVTGNPANKHYVRRNIMTKGTVLKTDKGLVKITSRPGQDGVINGILVEE</sequence>
<proteinExistence type="inferred from homology"/>
<dbReference type="AlphaFoldDB" id="A0AA96V6G9"/>
<evidence type="ECO:0000256" key="7">
    <source>
        <dbReference type="SAM" id="MobiDB-lite"/>
    </source>
</evidence>
<dbReference type="GO" id="GO:0005840">
    <property type="term" value="C:ribosome"/>
    <property type="evidence" value="ECO:0007669"/>
    <property type="project" value="UniProtKB-KW"/>
</dbReference>
<evidence type="ECO:0000256" key="5">
    <source>
        <dbReference type="ARBA" id="ARBA00035277"/>
    </source>
</evidence>
<feature type="region of interest" description="Disordered" evidence="7">
    <location>
        <begin position="1"/>
        <end position="48"/>
    </location>
</feature>
<feature type="compositionally biased region" description="Basic and acidic residues" evidence="7">
    <location>
        <begin position="24"/>
        <end position="33"/>
    </location>
</feature>
<dbReference type="GO" id="GO:1990904">
    <property type="term" value="C:ribonucleoprotein complex"/>
    <property type="evidence" value="ECO:0007669"/>
    <property type="project" value="UniProtKB-KW"/>
</dbReference>